<evidence type="ECO:0000256" key="1">
    <source>
        <dbReference type="SAM" id="SignalP"/>
    </source>
</evidence>
<protein>
    <submittedName>
        <fullName evidence="2">Uncharacterized protein</fullName>
    </submittedName>
</protein>
<proteinExistence type="predicted"/>
<feature type="chain" id="PRO_5011678664" evidence="1">
    <location>
        <begin position="28"/>
        <end position="130"/>
    </location>
</feature>
<dbReference type="STRING" id="119000.SAMN05661010_02321"/>
<dbReference type="RefSeq" id="WP_089728719.1">
    <property type="nucleotide sequence ID" value="NZ_FNGI01000006.1"/>
</dbReference>
<name>A0A1G9M656_9GAMM</name>
<feature type="signal peptide" evidence="1">
    <location>
        <begin position="1"/>
        <end position="27"/>
    </location>
</feature>
<keyword evidence="1" id="KW-0732">Signal</keyword>
<evidence type="ECO:0000313" key="2">
    <source>
        <dbReference type="EMBL" id="SDL69698.1"/>
    </source>
</evidence>
<gene>
    <name evidence="2" type="ORF">SAMN05661010_02321</name>
</gene>
<sequence length="130" mass="14131">MSRIMRIRSAAAMLAASFVVLAQPALAQAENDIPPEVQAQLTNSYIEMAAGFYGIGVMCGASDAELEESRNKQLAMLAKQPGIPADYEQRYEAAIAKSEAEVAKLSPAERKQTCDEIKQSVEDFAAKYQN</sequence>
<dbReference type="AlphaFoldDB" id="A0A1G9M656"/>
<reference evidence="2 3" key="1">
    <citation type="submission" date="2016-10" db="EMBL/GenBank/DDBJ databases">
        <authorList>
            <person name="de Groot N.N."/>
        </authorList>
    </citation>
    <scope>NUCLEOTIDE SEQUENCE [LARGE SCALE GENOMIC DNA]</scope>
    <source>
        <strain evidence="2 3">DSM 14789</strain>
    </source>
</reference>
<dbReference type="Proteomes" id="UP000198654">
    <property type="component" value="Unassembled WGS sequence"/>
</dbReference>
<accession>A0A1G9M656</accession>
<keyword evidence="3" id="KW-1185">Reference proteome</keyword>
<evidence type="ECO:0000313" key="3">
    <source>
        <dbReference type="Proteomes" id="UP000198654"/>
    </source>
</evidence>
<organism evidence="2 3">
    <name type="scientific">Modicisalibacter muralis</name>
    <dbReference type="NCBI Taxonomy" id="119000"/>
    <lineage>
        <taxon>Bacteria</taxon>
        <taxon>Pseudomonadati</taxon>
        <taxon>Pseudomonadota</taxon>
        <taxon>Gammaproteobacteria</taxon>
        <taxon>Oceanospirillales</taxon>
        <taxon>Halomonadaceae</taxon>
        <taxon>Modicisalibacter</taxon>
    </lineage>
</organism>
<dbReference type="EMBL" id="FNGI01000006">
    <property type="protein sequence ID" value="SDL69698.1"/>
    <property type="molecule type" value="Genomic_DNA"/>
</dbReference>